<dbReference type="EC" id="1.3.1.95" evidence="2"/>
<keyword evidence="2" id="KW-0560">Oxidoreductase</keyword>
<dbReference type="Proteomes" id="UP000552038">
    <property type="component" value="Unassembled WGS sequence"/>
</dbReference>
<dbReference type="Pfam" id="PF00107">
    <property type="entry name" value="ADH_zinc_N"/>
    <property type="match status" value="1"/>
</dbReference>
<dbReference type="PANTHER" id="PTHR43677:SF1">
    <property type="entry name" value="ACRYLYL-COA REDUCTASE ACUI-RELATED"/>
    <property type="match status" value="1"/>
</dbReference>
<dbReference type="AlphaFoldDB" id="A0AAP6ZZJ9"/>
<dbReference type="GO" id="GO:0043957">
    <property type="term" value="F:acryloyl-CoA reductase (NADPH) activity"/>
    <property type="evidence" value="ECO:0007669"/>
    <property type="project" value="TreeGrafter"/>
</dbReference>
<evidence type="ECO:0000313" key="3">
    <source>
        <dbReference type="Proteomes" id="UP000552038"/>
    </source>
</evidence>
<dbReference type="SUPFAM" id="SSF51735">
    <property type="entry name" value="NAD(P)-binding Rossmann-fold domains"/>
    <property type="match status" value="1"/>
</dbReference>
<feature type="domain" description="Enoyl reductase (ER)" evidence="1">
    <location>
        <begin position="18"/>
        <end position="331"/>
    </location>
</feature>
<dbReference type="InterPro" id="IPR020843">
    <property type="entry name" value="ER"/>
</dbReference>
<dbReference type="InterPro" id="IPR036291">
    <property type="entry name" value="NAD(P)-bd_dom_sf"/>
</dbReference>
<dbReference type="InterPro" id="IPR014188">
    <property type="entry name" value="Acrylyl-CoA_reductase_AcuI"/>
</dbReference>
<proteinExistence type="predicted"/>
<organism evidence="2 3">
    <name type="scientific">Paenibacillus alvei</name>
    <name type="common">Bacillus alvei</name>
    <dbReference type="NCBI Taxonomy" id="44250"/>
    <lineage>
        <taxon>Bacteria</taxon>
        <taxon>Bacillati</taxon>
        <taxon>Bacillota</taxon>
        <taxon>Bacilli</taxon>
        <taxon>Bacillales</taxon>
        <taxon>Paenibacillaceae</taxon>
        <taxon>Paenibacillus</taxon>
    </lineage>
</organism>
<dbReference type="PANTHER" id="PTHR43677">
    <property type="entry name" value="SHORT-CHAIN DEHYDROGENASE/REDUCTASE"/>
    <property type="match status" value="1"/>
</dbReference>
<dbReference type="SMART" id="SM00829">
    <property type="entry name" value="PKS_ER"/>
    <property type="match status" value="1"/>
</dbReference>
<comment type="caution">
    <text evidence="2">The sequence shown here is derived from an EMBL/GenBank/DDBJ whole genome shotgun (WGS) entry which is preliminary data.</text>
</comment>
<evidence type="ECO:0000313" key="2">
    <source>
        <dbReference type="EMBL" id="NOJ72596.1"/>
    </source>
</evidence>
<gene>
    <name evidence="2" type="ORF">HMI46_18790</name>
</gene>
<dbReference type="SUPFAM" id="SSF50129">
    <property type="entry name" value="GroES-like"/>
    <property type="match status" value="1"/>
</dbReference>
<dbReference type="RefSeq" id="WP_171418125.1">
    <property type="nucleotide sequence ID" value="NZ_JABFOR010000027.1"/>
</dbReference>
<dbReference type="Pfam" id="PF08240">
    <property type="entry name" value="ADH_N"/>
    <property type="match status" value="1"/>
</dbReference>
<dbReference type="NCBIfam" id="TIGR02823">
    <property type="entry name" value="oxido_YhdH"/>
    <property type="match status" value="1"/>
</dbReference>
<name>A0AAP6ZZJ9_PAEAL</name>
<reference evidence="2 3" key="1">
    <citation type="submission" date="2020-05" db="EMBL/GenBank/DDBJ databases">
        <title>Whole genome sequencing and identification of novel metabolites from Paenibacillus alvei strain JR949.</title>
        <authorList>
            <person name="Rajendhran J."/>
            <person name="Sree Pranav P."/>
            <person name="Mahalakshmi B."/>
            <person name="Karthikeyan R."/>
        </authorList>
    </citation>
    <scope>NUCLEOTIDE SEQUENCE [LARGE SCALE GENOMIC DNA]</scope>
    <source>
        <strain evidence="2 3">JR949</strain>
    </source>
</reference>
<dbReference type="Gene3D" id="3.90.180.10">
    <property type="entry name" value="Medium-chain alcohol dehydrogenases, catalytic domain"/>
    <property type="match status" value="1"/>
</dbReference>
<dbReference type="InterPro" id="IPR013149">
    <property type="entry name" value="ADH-like_C"/>
</dbReference>
<sequence length="337" mass="35965">MLQQQQFSALWIQQQSDGALDIQVQPCTTDQLSAGTVTIRTAYSGLNYKDALACSPTGNIVKSYPFIPGIDMSGVVMQSEDERYSPGQRVLVTGYGLGVTHTGGLSEIVRVPAEWIVPLPDSLSLREAMIFGTAGLTAALAVERLERHGITPEQGPILVTGATGGVGSIAVSMLANLGYEVAASTGKAQYEELLYTLGAKHIVARGELLPERPRPLDKQRWAGAIDVCGGAILASVLSSLHYGGAVAAAGMTAGGALPASVFPFILRGATLYGIDSVFVSNEDRMRLWSRIGKQWKSFIDTPNWIRELQLSEVPAYVTELLHGKSHGRAIVKIGDNE</sequence>
<dbReference type="EMBL" id="JABFOR010000027">
    <property type="protein sequence ID" value="NOJ72596.1"/>
    <property type="molecule type" value="Genomic_DNA"/>
</dbReference>
<dbReference type="InterPro" id="IPR011032">
    <property type="entry name" value="GroES-like_sf"/>
</dbReference>
<dbReference type="InterPro" id="IPR051397">
    <property type="entry name" value="Zn-ADH-like_protein"/>
</dbReference>
<evidence type="ECO:0000259" key="1">
    <source>
        <dbReference type="SMART" id="SM00829"/>
    </source>
</evidence>
<dbReference type="GO" id="GO:0043958">
    <property type="term" value="F:acryloyl-CoA reductase (NADH) activity"/>
    <property type="evidence" value="ECO:0007669"/>
    <property type="project" value="UniProtKB-EC"/>
</dbReference>
<dbReference type="Gene3D" id="3.40.50.720">
    <property type="entry name" value="NAD(P)-binding Rossmann-like Domain"/>
    <property type="match status" value="1"/>
</dbReference>
<protein>
    <submittedName>
        <fullName evidence="2">Acryloyl-CoA reductase</fullName>
        <ecNumber evidence="2">1.3.1.95</ecNumber>
    </submittedName>
</protein>
<accession>A0AAP6ZZJ9</accession>
<dbReference type="InterPro" id="IPR013154">
    <property type="entry name" value="ADH-like_N"/>
</dbReference>